<sequence length="201" mass="22527">MDRRELLKSIAILTGGTLIGADALLSSFTNPDHKAIGILSLSQVNLLNEIGETILPTTAKSKGAKAANVGALMNVIITDCYQKEEQTRILESLKQVNIEAFETIKKTFLSAGKSERHQFLTALDQKAYHFQKEKQIKDNEARKSDDKFVASPNHYFTGLKQLILWAYFNSEIGATEALRFVSVPTRYEGCVPYHKGDRAWY</sequence>
<reference evidence="1 2" key="1">
    <citation type="submission" date="2019-11" db="EMBL/GenBank/DDBJ databases">
        <title>Pedobacter petrophilus genome.</title>
        <authorList>
            <person name="Feldbauer M.J."/>
            <person name="Newman J.D."/>
        </authorList>
    </citation>
    <scope>NUCLEOTIDE SEQUENCE [LARGE SCALE GENOMIC DNA]</scope>
    <source>
        <strain evidence="1 2">LMG 29686</strain>
    </source>
</reference>
<comment type="caution">
    <text evidence="1">The sequence shown here is derived from an EMBL/GenBank/DDBJ whole genome shotgun (WGS) entry which is preliminary data.</text>
</comment>
<dbReference type="EMBL" id="WKKH01000066">
    <property type="protein sequence ID" value="MRX78689.1"/>
    <property type="molecule type" value="Genomic_DNA"/>
</dbReference>
<protein>
    <submittedName>
        <fullName evidence="1">Gluconate 2-dehydrogenase subunit 3 family protein</fullName>
    </submittedName>
</protein>
<organism evidence="1 2">
    <name type="scientific">Pedobacter petrophilus</name>
    <dbReference type="NCBI Taxonomy" id="1908241"/>
    <lineage>
        <taxon>Bacteria</taxon>
        <taxon>Pseudomonadati</taxon>
        <taxon>Bacteroidota</taxon>
        <taxon>Sphingobacteriia</taxon>
        <taxon>Sphingobacteriales</taxon>
        <taxon>Sphingobacteriaceae</taxon>
        <taxon>Pedobacter</taxon>
    </lineage>
</organism>
<keyword evidence="2" id="KW-1185">Reference proteome</keyword>
<dbReference type="Proteomes" id="UP000487757">
    <property type="component" value="Unassembled WGS sequence"/>
</dbReference>
<dbReference type="RefSeq" id="WP_154283090.1">
    <property type="nucleotide sequence ID" value="NZ_JBHUJQ010000001.1"/>
</dbReference>
<proteinExistence type="predicted"/>
<evidence type="ECO:0000313" key="2">
    <source>
        <dbReference type="Proteomes" id="UP000487757"/>
    </source>
</evidence>
<accession>A0A7K0G653</accession>
<dbReference type="Pfam" id="PF13618">
    <property type="entry name" value="Gluconate_2-dh3"/>
    <property type="match status" value="1"/>
</dbReference>
<name>A0A7K0G653_9SPHI</name>
<dbReference type="InterPro" id="IPR027056">
    <property type="entry name" value="Gluconate_2DH_su3"/>
</dbReference>
<gene>
    <name evidence="1" type="ORF">GJU39_21655</name>
</gene>
<dbReference type="AlphaFoldDB" id="A0A7K0G653"/>
<dbReference type="OrthoDB" id="6385145at2"/>
<evidence type="ECO:0000313" key="1">
    <source>
        <dbReference type="EMBL" id="MRX78689.1"/>
    </source>
</evidence>